<evidence type="ECO:0000256" key="2">
    <source>
        <dbReference type="ARBA" id="ARBA00022490"/>
    </source>
</evidence>
<dbReference type="Proteomes" id="UP000229498">
    <property type="component" value="Unassembled WGS sequence"/>
</dbReference>
<dbReference type="OrthoDB" id="9785995at2"/>
<gene>
    <name evidence="6" type="primary">prmA</name>
    <name evidence="7" type="ORF">CVT23_04200</name>
</gene>
<reference evidence="7 8" key="1">
    <citation type="submission" date="2017-11" db="EMBL/GenBank/DDBJ databases">
        <title>Draft genome sequence of Rhizobiales bacterium SY3-13.</title>
        <authorList>
            <person name="Sun C."/>
        </authorList>
    </citation>
    <scope>NUCLEOTIDE SEQUENCE [LARGE SCALE GENOMIC DNA]</scope>
    <source>
        <strain evidence="7 8">SY3-13</strain>
    </source>
</reference>
<keyword evidence="3 6" id="KW-0489">Methyltransferase</keyword>
<dbReference type="EMBL" id="PHIG01000011">
    <property type="protein sequence ID" value="PJK31070.1"/>
    <property type="molecule type" value="Genomic_DNA"/>
</dbReference>
<protein>
    <recommendedName>
        <fullName evidence="6">Ribosomal protein L11 methyltransferase</fullName>
        <shortName evidence="6">L11 Mtase</shortName>
        <ecNumber evidence="6">2.1.1.-</ecNumber>
    </recommendedName>
</protein>
<dbReference type="InterPro" id="IPR050078">
    <property type="entry name" value="Ribosomal_L11_MeTrfase_PrmA"/>
</dbReference>
<dbReference type="GO" id="GO:0032259">
    <property type="term" value="P:methylation"/>
    <property type="evidence" value="ECO:0007669"/>
    <property type="project" value="UniProtKB-KW"/>
</dbReference>
<proteinExistence type="inferred from homology"/>
<evidence type="ECO:0000256" key="6">
    <source>
        <dbReference type="HAMAP-Rule" id="MF_00735"/>
    </source>
</evidence>
<feature type="binding site" evidence="6">
    <location>
        <position position="122"/>
    </location>
    <ligand>
        <name>S-adenosyl-L-methionine</name>
        <dbReference type="ChEBI" id="CHEBI:59789"/>
    </ligand>
</feature>
<sequence>MNDGTDGYWQAVTLTDLASLEDIDRALGELPLSTAVFRADDGRWRVEAILDHEPAEWPLPGETTIQPLVEQDWVAQSQAALPAIRIGRFHIRGGWDSPPPAGIIDLVIEAGQAFGTGRHESTSGCLTLLQGVARRRPICRVLDVGTGAGILAIAAARLTGAVCTGTDIDRRSVEVARENAWINDAAHRCRFEVADGVRQRWVAARGPYDLVFANILARPLVDMAGGIAARVAPGGDLILAGLLTRQMPMVMSRYRMEGLVLAEHWRENGWSALRLHRPGERR</sequence>
<dbReference type="InterPro" id="IPR029063">
    <property type="entry name" value="SAM-dependent_MTases_sf"/>
</dbReference>
<keyword evidence="2 6" id="KW-0963">Cytoplasm</keyword>
<dbReference type="CDD" id="cd02440">
    <property type="entry name" value="AdoMet_MTases"/>
    <property type="match status" value="1"/>
</dbReference>
<evidence type="ECO:0000256" key="4">
    <source>
        <dbReference type="ARBA" id="ARBA00022679"/>
    </source>
</evidence>
<dbReference type="GO" id="GO:0008276">
    <property type="term" value="F:protein methyltransferase activity"/>
    <property type="evidence" value="ECO:0007669"/>
    <property type="project" value="UniProtKB-UniRule"/>
</dbReference>
<organism evidence="7 8">
    <name type="scientific">Minwuia thermotolerans</name>
    <dbReference type="NCBI Taxonomy" id="2056226"/>
    <lineage>
        <taxon>Bacteria</taxon>
        <taxon>Pseudomonadati</taxon>
        <taxon>Pseudomonadota</taxon>
        <taxon>Alphaproteobacteria</taxon>
        <taxon>Minwuiales</taxon>
        <taxon>Minwuiaceae</taxon>
        <taxon>Minwuia</taxon>
    </lineage>
</organism>
<evidence type="ECO:0000256" key="3">
    <source>
        <dbReference type="ARBA" id="ARBA00022603"/>
    </source>
</evidence>
<evidence type="ECO:0000313" key="8">
    <source>
        <dbReference type="Proteomes" id="UP000229498"/>
    </source>
</evidence>
<dbReference type="EC" id="2.1.1.-" evidence="6"/>
<keyword evidence="5 6" id="KW-0949">S-adenosyl-L-methionine</keyword>
<comment type="function">
    <text evidence="6">Methylates ribosomal protein L11.</text>
</comment>
<dbReference type="Pfam" id="PF06325">
    <property type="entry name" value="PrmA"/>
    <property type="match status" value="1"/>
</dbReference>
<dbReference type="InterPro" id="IPR004498">
    <property type="entry name" value="Ribosomal_PrmA_MeTrfase"/>
</dbReference>
<feature type="binding site" evidence="6">
    <location>
        <position position="167"/>
    </location>
    <ligand>
        <name>S-adenosyl-L-methionine</name>
        <dbReference type="ChEBI" id="CHEBI:59789"/>
    </ligand>
</feature>
<feature type="binding site" evidence="6">
    <location>
        <position position="214"/>
    </location>
    <ligand>
        <name>S-adenosyl-L-methionine</name>
        <dbReference type="ChEBI" id="CHEBI:59789"/>
    </ligand>
</feature>
<dbReference type="Gene3D" id="3.40.50.150">
    <property type="entry name" value="Vaccinia Virus protein VP39"/>
    <property type="match status" value="1"/>
</dbReference>
<feature type="binding site" evidence="6">
    <location>
        <position position="145"/>
    </location>
    <ligand>
        <name>S-adenosyl-L-methionine</name>
        <dbReference type="ChEBI" id="CHEBI:59789"/>
    </ligand>
</feature>
<evidence type="ECO:0000256" key="5">
    <source>
        <dbReference type="ARBA" id="ARBA00022691"/>
    </source>
</evidence>
<dbReference type="HAMAP" id="MF_00735">
    <property type="entry name" value="Methyltr_PrmA"/>
    <property type="match status" value="1"/>
</dbReference>
<comment type="caution">
    <text evidence="7">The sequence shown here is derived from an EMBL/GenBank/DDBJ whole genome shotgun (WGS) entry which is preliminary data.</text>
</comment>
<dbReference type="GO" id="GO:0005840">
    <property type="term" value="C:ribosome"/>
    <property type="evidence" value="ECO:0007669"/>
    <property type="project" value="UniProtKB-KW"/>
</dbReference>
<dbReference type="GO" id="GO:0005737">
    <property type="term" value="C:cytoplasm"/>
    <property type="evidence" value="ECO:0007669"/>
    <property type="project" value="UniProtKB-SubCell"/>
</dbReference>
<comment type="similarity">
    <text evidence="1 6">Belongs to the methyltransferase superfamily. PrmA family.</text>
</comment>
<dbReference type="AlphaFoldDB" id="A0A2M9G5T8"/>
<name>A0A2M9G5T8_9PROT</name>
<keyword evidence="7" id="KW-0689">Ribosomal protein</keyword>
<evidence type="ECO:0000256" key="1">
    <source>
        <dbReference type="ARBA" id="ARBA00009741"/>
    </source>
</evidence>
<keyword evidence="8" id="KW-1185">Reference proteome</keyword>
<dbReference type="RefSeq" id="WP_109792461.1">
    <property type="nucleotide sequence ID" value="NZ_PHIG01000011.1"/>
</dbReference>
<comment type="subcellular location">
    <subcellularLocation>
        <location evidence="6">Cytoplasm</location>
    </subcellularLocation>
</comment>
<keyword evidence="4 6" id="KW-0808">Transferase</keyword>
<dbReference type="SUPFAM" id="SSF53335">
    <property type="entry name" value="S-adenosyl-L-methionine-dependent methyltransferases"/>
    <property type="match status" value="1"/>
</dbReference>
<evidence type="ECO:0000313" key="7">
    <source>
        <dbReference type="EMBL" id="PJK31070.1"/>
    </source>
</evidence>
<dbReference type="PANTHER" id="PTHR43648:SF1">
    <property type="entry name" value="ELECTRON TRANSFER FLAVOPROTEIN BETA SUBUNIT LYSINE METHYLTRANSFERASE"/>
    <property type="match status" value="1"/>
</dbReference>
<dbReference type="PANTHER" id="PTHR43648">
    <property type="entry name" value="ELECTRON TRANSFER FLAVOPROTEIN BETA SUBUNIT LYSINE METHYLTRANSFERASE"/>
    <property type="match status" value="1"/>
</dbReference>
<keyword evidence="7" id="KW-0687">Ribonucleoprotein</keyword>
<accession>A0A2M9G5T8</accession>
<comment type="catalytic activity">
    <reaction evidence="6">
        <text>L-lysyl-[protein] + 3 S-adenosyl-L-methionine = N(6),N(6),N(6)-trimethyl-L-lysyl-[protein] + 3 S-adenosyl-L-homocysteine + 3 H(+)</text>
        <dbReference type="Rhea" id="RHEA:54192"/>
        <dbReference type="Rhea" id="RHEA-COMP:9752"/>
        <dbReference type="Rhea" id="RHEA-COMP:13826"/>
        <dbReference type="ChEBI" id="CHEBI:15378"/>
        <dbReference type="ChEBI" id="CHEBI:29969"/>
        <dbReference type="ChEBI" id="CHEBI:57856"/>
        <dbReference type="ChEBI" id="CHEBI:59789"/>
        <dbReference type="ChEBI" id="CHEBI:61961"/>
    </reaction>
</comment>